<reference evidence="2 3" key="1">
    <citation type="submission" date="2024-03" db="EMBL/GenBank/DDBJ databases">
        <authorList>
            <person name="Martinez-Hernandez J."/>
        </authorList>
    </citation>
    <scope>NUCLEOTIDE SEQUENCE [LARGE SCALE GENOMIC DNA]</scope>
</reference>
<proteinExistence type="predicted"/>
<comment type="caution">
    <text evidence="2">The sequence shown here is derived from an EMBL/GenBank/DDBJ whole genome shotgun (WGS) entry which is preliminary data.</text>
</comment>
<gene>
    <name evidence="2" type="ORF">LLUT_LOCUS35055</name>
</gene>
<dbReference type="EMBL" id="CAXHTB010000025">
    <property type="protein sequence ID" value="CAL0333995.1"/>
    <property type="molecule type" value="Genomic_DNA"/>
</dbReference>
<feature type="compositionally biased region" description="Basic and acidic residues" evidence="1">
    <location>
        <begin position="162"/>
        <end position="172"/>
    </location>
</feature>
<evidence type="ECO:0000256" key="1">
    <source>
        <dbReference type="SAM" id="MobiDB-lite"/>
    </source>
</evidence>
<feature type="region of interest" description="Disordered" evidence="1">
    <location>
        <begin position="130"/>
        <end position="188"/>
    </location>
</feature>
<dbReference type="AlphaFoldDB" id="A0AAV1YJ91"/>
<feature type="compositionally biased region" description="Polar residues" evidence="1">
    <location>
        <begin position="177"/>
        <end position="188"/>
    </location>
</feature>
<dbReference type="Proteomes" id="UP001497480">
    <property type="component" value="Unassembled WGS sequence"/>
</dbReference>
<name>A0AAV1YJ91_LUPLU</name>
<sequence>MVSSYHNLNCSKAQMCLFKILHTISSIQPSNLPDYDRTVSSFPNNNKGIDIDLNVSIYSTTESEETKVYAVEEKSVEVSQIFGIQNNEIADVESESGEDEKGNEVSKVETASSFGDSNSFDLLVEAAKVVSEKDESNSEEEKKVVSYELRSERTRNRVLPHRYRDSVVEPLKRKQRPSSTSNTNKRRR</sequence>
<evidence type="ECO:0000313" key="3">
    <source>
        <dbReference type="Proteomes" id="UP001497480"/>
    </source>
</evidence>
<protein>
    <submittedName>
        <fullName evidence="2">Uncharacterized protein</fullName>
    </submittedName>
</protein>
<keyword evidence="3" id="KW-1185">Reference proteome</keyword>
<feature type="region of interest" description="Disordered" evidence="1">
    <location>
        <begin position="92"/>
        <end position="112"/>
    </location>
</feature>
<evidence type="ECO:0000313" key="2">
    <source>
        <dbReference type="EMBL" id="CAL0333995.1"/>
    </source>
</evidence>
<accession>A0AAV1YJ91</accession>
<feature type="compositionally biased region" description="Basic and acidic residues" evidence="1">
    <location>
        <begin position="130"/>
        <end position="155"/>
    </location>
</feature>
<organism evidence="2 3">
    <name type="scientific">Lupinus luteus</name>
    <name type="common">European yellow lupine</name>
    <dbReference type="NCBI Taxonomy" id="3873"/>
    <lineage>
        <taxon>Eukaryota</taxon>
        <taxon>Viridiplantae</taxon>
        <taxon>Streptophyta</taxon>
        <taxon>Embryophyta</taxon>
        <taxon>Tracheophyta</taxon>
        <taxon>Spermatophyta</taxon>
        <taxon>Magnoliopsida</taxon>
        <taxon>eudicotyledons</taxon>
        <taxon>Gunneridae</taxon>
        <taxon>Pentapetalae</taxon>
        <taxon>rosids</taxon>
        <taxon>fabids</taxon>
        <taxon>Fabales</taxon>
        <taxon>Fabaceae</taxon>
        <taxon>Papilionoideae</taxon>
        <taxon>50 kb inversion clade</taxon>
        <taxon>genistoids sensu lato</taxon>
        <taxon>core genistoids</taxon>
        <taxon>Genisteae</taxon>
        <taxon>Lupinus</taxon>
    </lineage>
</organism>